<protein>
    <submittedName>
        <fullName evidence="3">Uncharacterized protein</fullName>
    </submittedName>
</protein>
<dbReference type="EMBL" id="QGDJ01000006">
    <property type="protein sequence ID" value="PWJ17405.1"/>
    <property type="molecule type" value="Genomic_DNA"/>
</dbReference>
<dbReference type="OrthoDB" id="7658847at2"/>
<dbReference type="AlphaFoldDB" id="A0A2Y9AVV6"/>
<dbReference type="RefSeq" id="WP_109564843.1">
    <property type="nucleotide sequence ID" value="NZ_QGDJ01000006.1"/>
</dbReference>
<feature type="compositionally biased region" description="Basic and acidic residues" evidence="1">
    <location>
        <begin position="124"/>
        <end position="139"/>
    </location>
</feature>
<accession>A0A2Y9AVV6</accession>
<reference evidence="2 4" key="2">
    <citation type="submission" date="2018-03" db="EMBL/GenBank/DDBJ databases">
        <title>Genomic Encyclopedia of Archaeal and Bacterial Type Strains, Phase II (KMG-II): from individual species to whole genera.</title>
        <authorList>
            <person name="Goeker M."/>
        </authorList>
    </citation>
    <scope>NUCLEOTIDE SEQUENCE [LARGE SCALE GENOMIC DNA]</scope>
    <source>
        <strain evidence="2 4">DSM 25227</strain>
    </source>
</reference>
<dbReference type="Proteomes" id="UP000245839">
    <property type="component" value="Unassembled WGS sequence"/>
</dbReference>
<evidence type="ECO:0000256" key="1">
    <source>
        <dbReference type="SAM" id="MobiDB-lite"/>
    </source>
</evidence>
<reference evidence="3 5" key="1">
    <citation type="submission" date="2016-10" db="EMBL/GenBank/DDBJ databases">
        <authorList>
            <person name="Cai Z."/>
        </authorList>
    </citation>
    <scope>NUCLEOTIDE SEQUENCE [LARGE SCALE GENOMIC DNA]</scope>
    <source>
        <strain evidence="3 5">DSM 25227</strain>
    </source>
</reference>
<gene>
    <name evidence="2" type="ORF">BCF38_10615</name>
    <name evidence="3" type="ORF">SAMN05421539_10615</name>
</gene>
<dbReference type="Proteomes" id="UP000251571">
    <property type="component" value="Unassembled WGS sequence"/>
</dbReference>
<name>A0A2Y9AVV6_9RHOB</name>
<proteinExistence type="predicted"/>
<evidence type="ECO:0000313" key="3">
    <source>
        <dbReference type="EMBL" id="SSA47468.1"/>
    </source>
</evidence>
<evidence type="ECO:0000313" key="2">
    <source>
        <dbReference type="EMBL" id="PWJ17405.1"/>
    </source>
</evidence>
<organism evidence="3 5">
    <name type="scientific">Jannaschia seohaensis</name>
    <dbReference type="NCBI Taxonomy" id="475081"/>
    <lineage>
        <taxon>Bacteria</taxon>
        <taxon>Pseudomonadati</taxon>
        <taxon>Pseudomonadota</taxon>
        <taxon>Alphaproteobacteria</taxon>
        <taxon>Rhodobacterales</taxon>
        <taxon>Roseobacteraceae</taxon>
        <taxon>Jannaschia</taxon>
    </lineage>
</organism>
<feature type="compositionally biased region" description="Basic and acidic residues" evidence="1">
    <location>
        <begin position="44"/>
        <end position="60"/>
    </location>
</feature>
<evidence type="ECO:0000313" key="5">
    <source>
        <dbReference type="Proteomes" id="UP000251571"/>
    </source>
</evidence>
<feature type="region of interest" description="Disordered" evidence="1">
    <location>
        <begin position="24"/>
        <end position="139"/>
    </location>
</feature>
<keyword evidence="4" id="KW-1185">Reference proteome</keyword>
<evidence type="ECO:0000313" key="4">
    <source>
        <dbReference type="Proteomes" id="UP000245839"/>
    </source>
</evidence>
<dbReference type="EMBL" id="UETC01000006">
    <property type="protein sequence ID" value="SSA47468.1"/>
    <property type="molecule type" value="Genomic_DNA"/>
</dbReference>
<sequence length="245" mass="25578">MLKPKPATAATPSEDSARDAARALLSMLETGAGAPASGTVPEAQMRRLARDLISQVERRPPPGPAETPTSAPARRTLFSRIAPLAASMKASDARADPAPAPDPRPDREPTAVSAPEPPRVEAPPPERRAPLAPASERRVAAPPVERAGWAYPATTAPSPQGLPSRLVVSTRSRRQAVAPVTLPLEQVRKLALQGIAMGEAEHPAIIALTLQGQAPLEQAAALRALPRGQARAVHRALRMLGPAGA</sequence>